<organism evidence="4 5">
    <name type="scientific">Halomonas fontilapidosi</name>
    <dbReference type="NCBI Taxonomy" id="616675"/>
    <lineage>
        <taxon>Bacteria</taxon>
        <taxon>Pseudomonadati</taxon>
        <taxon>Pseudomonadota</taxon>
        <taxon>Gammaproteobacteria</taxon>
        <taxon>Oceanospirillales</taxon>
        <taxon>Halomonadaceae</taxon>
        <taxon>Halomonas</taxon>
    </lineage>
</organism>
<dbReference type="GO" id="GO:0008270">
    <property type="term" value="F:zinc ion binding"/>
    <property type="evidence" value="ECO:0007669"/>
    <property type="project" value="UniProtKB-UniRule"/>
</dbReference>
<feature type="binding site" evidence="3">
    <location>
        <position position="37"/>
    </location>
    <ligand>
        <name>Zn(2+)</name>
        <dbReference type="ChEBI" id="CHEBI:29105"/>
    </ligand>
</feature>
<evidence type="ECO:0000256" key="3">
    <source>
        <dbReference type="HAMAP-Rule" id="MF_00649"/>
    </source>
</evidence>
<dbReference type="GO" id="GO:0008657">
    <property type="term" value="F:DNA topoisomerase type II (double strand cut, ATP-hydrolyzing) inhibitor activity"/>
    <property type="evidence" value="ECO:0007669"/>
    <property type="project" value="UniProtKB-UniRule"/>
</dbReference>
<feature type="binding site" evidence="3">
    <location>
        <position position="57"/>
    </location>
    <ligand>
        <name>Zn(2+)</name>
        <dbReference type="ChEBI" id="CHEBI:29105"/>
    </ligand>
</feature>
<dbReference type="NCBIfam" id="NF001638">
    <property type="entry name" value="PRK00418.1"/>
    <property type="match status" value="1"/>
</dbReference>
<protein>
    <recommendedName>
        <fullName evidence="3">DNA gyrase inhibitor YacG</fullName>
    </recommendedName>
</protein>
<reference evidence="4 5" key="1">
    <citation type="submission" date="2020-08" db="EMBL/GenBank/DDBJ databases">
        <title>Genomic Encyclopedia of Type Strains, Phase III (KMG-III): the genomes of soil and plant-associated and newly described type strains.</title>
        <authorList>
            <person name="Whitman W."/>
        </authorList>
    </citation>
    <scope>NUCLEOTIDE SEQUENCE [LARGE SCALE GENOMIC DNA]</scope>
    <source>
        <strain evidence="4 5">CECT 7341</strain>
    </source>
</reference>
<comment type="subunit">
    <text evidence="3">Interacts with GyrB.</text>
</comment>
<evidence type="ECO:0000313" key="4">
    <source>
        <dbReference type="EMBL" id="MBB3183193.1"/>
    </source>
</evidence>
<comment type="similarity">
    <text evidence="3">Belongs to the DNA gyrase inhibitor YacG family.</text>
</comment>
<comment type="caution">
    <text evidence="4">The sequence shown here is derived from an EMBL/GenBank/DDBJ whole genome shotgun (WGS) entry which is preliminary data.</text>
</comment>
<dbReference type="HAMAP" id="MF_00649">
    <property type="entry name" value="DNA_gyrase_inhibitor_YacG"/>
    <property type="match status" value="1"/>
</dbReference>
<keyword evidence="5" id="KW-1185">Reference proteome</keyword>
<dbReference type="InterPro" id="IPR005584">
    <property type="entry name" value="DNA_gyrase_inhibitor_YacG"/>
</dbReference>
<evidence type="ECO:0000256" key="1">
    <source>
        <dbReference type="ARBA" id="ARBA00022723"/>
    </source>
</evidence>
<dbReference type="AlphaFoldDB" id="A0A7W5DJ89"/>
<feature type="binding site" evidence="3">
    <location>
        <position position="34"/>
    </location>
    <ligand>
        <name>Zn(2+)</name>
        <dbReference type="ChEBI" id="CHEBI:29105"/>
    </ligand>
</feature>
<keyword evidence="1 3" id="KW-0479">Metal-binding</keyword>
<dbReference type="SUPFAM" id="SSF57716">
    <property type="entry name" value="Glucocorticoid receptor-like (DNA-binding domain)"/>
    <property type="match status" value="1"/>
</dbReference>
<dbReference type="Pfam" id="PF03884">
    <property type="entry name" value="YacG"/>
    <property type="match status" value="1"/>
</dbReference>
<comment type="cofactor">
    <cofactor evidence="3">
        <name>Zn(2+)</name>
        <dbReference type="ChEBI" id="CHEBI:29105"/>
    </cofactor>
    <text evidence="3">Binds 1 zinc ion.</text>
</comment>
<dbReference type="Gene3D" id="3.30.50.10">
    <property type="entry name" value="Erythroid Transcription Factor GATA-1, subunit A"/>
    <property type="match status" value="1"/>
</dbReference>
<name>A0A7W5DJ89_9GAMM</name>
<dbReference type="Proteomes" id="UP000563050">
    <property type="component" value="Unassembled WGS sequence"/>
</dbReference>
<dbReference type="PANTHER" id="PTHR36150:SF1">
    <property type="entry name" value="DNA GYRASE INHIBITOR YACG"/>
    <property type="match status" value="1"/>
</dbReference>
<evidence type="ECO:0000313" key="5">
    <source>
        <dbReference type="Proteomes" id="UP000563050"/>
    </source>
</evidence>
<gene>
    <name evidence="3" type="primary">yacG</name>
    <name evidence="4" type="ORF">FHR95_000734</name>
</gene>
<keyword evidence="2 3" id="KW-0862">Zinc</keyword>
<dbReference type="PANTHER" id="PTHR36150">
    <property type="entry name" value="DNA GYRASE INHIBITOR YACG"/>
    <property type="match status" value="1"/>
</dbReference>
<dbReference type="EMBL" id="JACHXQ010000002">
    <property type="protein sequence ID" value="MBB3183193.1"/>
    <property type="molecule type" value="Genomic_DNA"/>
</dbReference>
<evidence type="ECO:0000256" key="2">
    <source>
        <dbReference type="ARBA" id="ARBA00022833"/>
    </source>
</evidence>
<dbReference type="InterPro" id="IPR013088">
    <property type="entry name" value="Znf_NHR/GATA"/>
</dbReference>
<accession>A0A7W5DJ89</accession>
<dbReference type="GO" id="GO:0006355">
    <property type="term" value="P:regulation of DNA-templated transcription"/>
    <property type="evidence" value="ECO:0007669"/>
    <property type="project" value="InterPro"/>
</dbReference>
<proteinExistence type="inferred from homology"/>
<feature type="binding site" evidence="3">
    <location>
        <position position="53"/>
    </location>
    <ligand>
        <name>Zn(2+)</name>
        <dbReference type="ChEBI" id="CHEBI:29105"/>
    </ligand>
</feature>
<comment type="function">
    <text evidence="3">Inhibits all the catalytic activities of DNA gyrase by preventing its interaction with DNA. Acts by binding directly to the C-terminal domain of GyrB, which probably disrupts DNA binding by the gyrase.</text>
</comment>
<sequence>MASQNLIRRFYPDTLPKTTLMNMQDTTRPLEVACPQCRKKVLWNAANPYRPFCSKRCRLLDLGAWADESHRIAGEPAMDESGLDELLARADRDGEPT</sequence>